<evidence type="ECO:0000256" key="3">
    <source>
        <dbReference type="ARBA" id="ARBA00012154"/>
    </source>
</evidence>
<dbReference type="InterPro" id="IPR003593">
    <property type="entry name" value="AAA+_ATPase"/>
</dbReference>
<dbReference type="GO" id="GO:0016301">
    <property type="term" value="F:kinase activity"/>
    <property type="evidence" value="ECO:0007669"/>
    <property type="project" value="UniProtKB-KW"/>
</dbReference>
<dbReference type="PRINTS" id="PR01100">
    <property type="entry name" value="SHIKIMTKNASE"/>
</dbReference>
<comment type="subcellular location">
    <subcellularLocation>
        <location evidence="11">Cytoplasm</location>
    </subcellularLocation>
</comment>
<sequence>MSGPVVVLVGPPGAGKSTVGAALADRFGVPLVDTDTEVETTTGRSISDIFVEDGEAAFRDLERAAVLQALADQRPCVLALGGGAVMQDEVAAALESADVQVVFLDVTIGDAASRVGFDTSRPLLLVNPRASWTRLMNARRPTYERLADHHVQTGGRTPADVVAEVAERLGAGG</sequence>
<comment type="subunit">
    <text evidence="11">Monomer.</text>
</comment>
<keyword evidence="4 11" id="KW-0028">Amino-acid biosynthesis</keyword>
<dbReference type="PANTHER" id="PTHR21087">
    <property type="entry name" value="SHIKIMATE KINASE"/>
    <property type="match status" value="1"/>
</dbReference>
<keyword evidence="14" id="KW-1185">Reference proteome</keyword>
<keyword evidence="9 11" id="KW-0057">Aromatic amino acid biosynthesis</keyword>
<accession>A0ABV5UY54</accession>
<evidence type="ECO:0000259" key="12">
    <source>
        <dbReference type="SMART" id="SM00382"/>
    </source>
</evidence>
<comment type="similarity">
    <text evidence="2 11">Belongs to the shikimate kinase family.</text>
</comment>
<feature type="binding site" evidence="11">
    <location>
        <position position="82"/>
    </location>
    <ligand>
        <name>substrate</name>
    </ligand>
</feature>
<dbReference type="RefSeq" id="WP_141338698.1">
    <property type="nucleotide sequence ID" value="NZ_JBHMAX010000001.1"/>
</dbReference>
<evidence type="ECO:0000256" key="6">
    <source>
        <dbReference type="ARBA" id="ARBA00022741"/>
    </source>
</evidence>
<dbReference type="Proteomes" id="UP001589613">
    <property type="component" value="Unassembled WGS sequence"/>
</dbReference>
<dbReference type="InterPro" id="IPR000623">
    <property type="entry name" value="Shikimate_kinase/TSH1"/>
</dbReference>
<keyword evidence="5 11" id="KW-0808">Transferase</keyword>
<dbReference type="SUPFAM" id="SSF52540">
    <property type="entry name" value="P-loop containing nucleoside triphosphate hydrolases"/>
    <property type="match status" value="1"/>
</dbReference>
<gene>
    <name evidence="11" type="primary">aroK</name>
    <name evidence="13" type="ORF">ACFFN0_00130</name>
</gene>
<keyword evidence="11" id="KW-0479">Metal-binding</keyword>
<evidence type="ECO:0000256" key="7">
    <source>
        <dbReference type="ARBA" id="ARBA00022777"/>
    </source>
</evidence>
<evidence type="ECO:0000256" key="4">
    <source>
        <dbReference type="ARBA" id="ARBA00022605"/>
    </source>
</evidence>
<proteinExistence type="inferred from homology"/>
<comment type="function">
    <text evidence="11">Catalyzes the specific phosphorylation of the 3-hydroxyl group of shikimic acid using ATP as a cosubstrate.</text>
</comment>
<evidence type="ECO:0000256" key="8">
    <source>
        <dbReference type="ARBA" id="ARBA00022840"/>
    </source>
</evidence>
<feature type="binding site" evidence="11">
    <location>
        <begin position="13"/>
        <end position="18"/>
    </location>
    <ligand>
        <name>ATP</name>
        <dbReference type="ChEBI" id="CHEBI:30616"/>
    </ligand>
</feature>
<feature type="binding site" evidence="11">
    <location>
        <position position="17"/>
    </location>
    <ligand>
        <name>Mg(2+)</name>
        <dbReference type="ChEBI" id="CHEBI:18420"/>
    </ligand>
</feature>
<dbReference type="CDD" id="cd00464">
    <property type="entry name" value="SK"/>
    <property type="match status" value="1"/>
</dbReference>
<evidence type="ECO:0000256" key="9">
    <source>
        <dbReference type="ARBA" id="ARBA00023141"/>
    </source>
</evidence>
<feature type="binding site" evidence="11">
    <location>
        <position position="35"/>
    </location>
    <ligand>
        <name>substrate</name>
    </ligand>
</feature>
<dbReference type="EC" id="2.7.1.71" evidence="3 11"/>
<evidence type="ECO:0000313" key="13">
    <source>
        <dbReference type="EMBL" id="MFB9730450.1"/>
    </source>
</evidence>
<dbReference type="HAMAP" id="MF_00109">
    <property type="entry name" value="Shikimate_kinase"/>
    <property type="match status" value="1"/>
</dbReference>
<dbReference type="EMBL" id="JBHMAX010000001">
    <property type="protein sequence ID" value="MFB9730450.1"/>
    <property type="molecule type" value="Genomic_DNA"/>
</dbReference>
<feature type="binding site" evidence="11">
    <location>
        <position position="139"/>
    </location>
    <ligand>
        <name>substrate</name>
    </ligand>
</feature>
<name>A0ABV5UY54_9MICO</name>
<feature type="binding site" evidence="11">
    <location>
        <position position="121"/>
    </location>
    <ligand>
        <name>ATP</name>
        <dbReference type="ChEBI" id="CHEBI:30616"/>
    </ligand>
</feature>
<feature type="binding site" evidence="11">
    <location>
        <position position="59"/>
    </location>
    <ligand>
        <name>substrate</name>
    </ligand>
</feature>
<feature type="domain" description="AAA+ ATPase" evidence="12">
    <location>
        <begin position="2"/>
        <end position="127"/>
    </location>
</feature>
<dbReference type="InterPro" id="IPR031322">
    <property type="entry name" value="Shikimate/glucono_kinase"/>
</dbReference>
<evidence type="ECO:0000256" key="11">
    <source>
        <dbReference type="HAMAP-Rule" id="MF_00109"/>
    </source>
</evidence>
<comment type="cofactor">
    <cofactor evidence="11">
        <name>Mg(2+)</name>
        <dbReference type="ChEBI" id="CHEBI:18420"/>
    </cofactor>
    <text evidence="11">Binds 1 Mg(2+) ion per subunit.</text>
</comment>
<evidence type="ECO:0000256" key="5">
    <source>
        <dbReference type="ARBA" id="ARBA00022679"/>
    </source>
</evidence>
<keyword evidence="8 11" id="KW-0067">ATP-binding</keyword>
<comment type="caution">
    <text evidence="13">The sequence shown here is derived from an EMBL/GenBank/DDBJ whole genome shotgun (WGS) entry which is preliminary data.</text>
</comment>
<protein>
    <recommendedName>
        <fullName evidence="3 11">Shikimate kinase</fullName>
        <shortName evidence="11">SK</shortName>
        <ecNumber evidence="3 11">2.7.1.71</ecNumber>
    </recommendedName>
</protein>
<dbReference type="Gene3D" id="3.40.50.300">
    <property type="entry name" value="P-loop containing nucleotide triphosphate hydrolases"/>
    <property type="match status" value="1"/>
</dbReference>
<reference evidence="13 14" key="1">
    <citation type="submission" date="2024-09" db="EMBL/GenBank/DDBJ databases">
        <authorList>
            <person name="Sun Q."/>
            <person name="Mori K."/>
        </authorList>
    </citation>
    <scope>NUCLEOTIDE SEQUENCE [LARGE SCALE GENOMIC DNA]</scope>
    <source>
        <strain evidence="13 14">JCM 12763</strain>
    </source>
</reference>
<keyword evidence="11" id="KW-0963">Cytoplasm</keyword>
<dbReference type="PANTHER" id="PTHR21087:SF16">
    <property type="entry name" value="SHIKIMATE KINASE 1, CHLOROPLASTIC"/>
    <property type="match status" value="1"/>
</dbReference>
<dbReference type="PROSITE" id="PS01128">
    <property type="entry name" value="SHIKIMATE_KINASE"/>
    <property type="match status" value="1"/>
</dbReference>
<dbReference type="SMART" id="SM00382">
    <property type="entry name" value="AAA"/>
    <property type="match status" value="1"/>
</dbReference>
<evidence type="ECO:0000313" key="14">
    <source>
        <dbReference type="Proteomes" id="UP001589613"/>
    </source>
</evidence>
<feature type="binding site" evidence="11">
    <location>
        <position position="156"/>
    </location>
    <ligand>
        <name>ATP</name>
        <dbReference type="ChEBI" id="CHEBI:30616"/>
    </ligand>
</feature>
<evidence type="ECO:0000256" key="1">
    <source>
        <dbReference type="ARBA" id="ARBA00004842"/>
    </source>
</evidence>
<organism evidence="13 14">
    <name type="scientific">Ornithinimicrobium kibberense</name>
    <dbReference type="NCBI Taxonomy" id="282060"/>
    <lineage>
        <taxon>Bacteria</taxon>
        <taxon>Bacillati</taxon>
        <taxon>Actinomycetota</taxon>
        <taxon>Actinomycetes</taxon>
        <taxon>Micrococcales</taxon>
        <taxon>Ornithinimicrobiaceae</taxon>
        <taxon>Ornithinimicrobium</taxon>
    </lineage>
</organism>
<comment type="pathway">
    <text evidence="1 11">Metabolic intermediate biosynthesis; chorismate biosynthesis; chorismate from D-erythrose 4-phosphate and phosphoenolpyruvate: step 5/7.</text>
</comment>
<dbReference type="Pfam" id="PF01202">
    <property type="entry name" value="SKI"/>
    <property type="match status" value="1"/>
</dbReference>
<comment type="catalytic activity">
    <reaction evidence="10 11">
        <text>shikimate + ATP = 3-phosphoshikimate + ADP + H(+)</text>
        <dbReference type="Rhea" id="RHEA:13121"/>
        <dbReference type="ChEBI" id="CHEBI:15378"/>
        <dbReference type="ChEBI" id="CHEBI:30616"/>
        <dbReference type="ChEBI" id="CHEBI:36208"/>
        <dbReference type="ChEBI" id="CHEBI:145989"/>
        <dbReference type="ChEBI" id="CHEBI:456216"/>
        <dbReference type="EC" id="2.7.1.71"/>
    </reaction>
</comment>
<keyword evidence="6 11" id="KW-0547">Nucleotide-binding</keyword>
<keyword evidence="7 11" id="KW-0418">Kinase</keyword>
<dbReference type="InterPro" id="IPR027417">
    <property type="entry name" value="P-loop_NTPase"/>
</dbReference>
<dbReference type="InterPro" id="IPR023000">
    <property type="entry name" value="Shikimate_kinase_CS"/>
</dbReference>
<evidence type="ECO:0000256" key="10">
    <source>
        <dbReference type="ARBA" id="ARBA00048567"/>
    </source>
</evidence>
<keyword evidence="11" id="KW-0460">Magnesium</keyword>
<evidence type="ECO:0000256" key="2">
    <source>
        <dbReference type="ARBA" id="ARBA00006997"/>
    </source>
</evidence>